<keyword evidence="1 5" id="KW-0963">Cytoplasm</keyword>
<dbReference type="CDD" id="cd03758">
    <property type="entry name" value="proteasome_beta_type_2"/>
    <property type="match status" value="1"/>
</dbReference>
<comment type="similarity">
    <text evidence="5">Belongs to the peptidase T1B family.</text>
</comment>
<evidence type="ECO:0000256" key="4">
    <source>
        <dbReference type="ARBA" id="ARBA00026071"/>
    </source>
</evidence>
<evidence type="ECO:0000256" key="5">
    <source>
        <dbReference type="RuleBase" id="RU004203"/>
    </source>
</evidence>
<sequence length="259" mass="28799">MRNAVSLIFPGPALLDVVGSADLPSDLRHLKLPGAYYGTSSTAVDTSQLSTNNINKQHVLLGITGKDFCIVASSKAAMRGASILKSNDDKTRQLNKQTLMAFSGEPGDTVQFAEYIQANIQLYSMRNGLDLSPYEVSSFVRSELAKSLRSRNPYTVNLLMGGYDPIKDKPELYWIDYLASSAPVPYAAHGYAQYYCLSTLDKHHHPDISLEQGMKILRMCTDELKRRLPIDFKGVLVKVIDKNGIREEPYSDDKQVYAP</sequence>
<dbReference type="Gene3D" id="3.60.20.10">
    <property type="entry name" value="Glutamine Phosphoribosylpyrophosphate, subunit 1, domain 1"/>
    <property type="match status" value="1"/>
</dbReference>
<dbReference type="Pfam" id="PF00227">
    <property type="entry name" value="Proteasome"/>
    <property type="match status" value="1"/>
</dbReference>
<dbReference type="PANTHER" id="PTHR32194:SF2">
    <property type="entry name" value="PROTEASOME SUBUNIT BETA TYPE-1"/>
    <property type="match status" value="1"/>
</dbReference>
<dbReference type="AlphaFoldDB" id="A0A3M7C7Z1"/>
<accession>A0A3M7C7Z1</accession>
<evidence type="ECO:0000313" key="7">
    <source>
        <dbReference type="Proteomes" id="UP000270230"/>
    </source>
</evidence>
<dbReference type="PROSITE" id="PS00854">
    <property type="entry name" value="PROTEASOME_BETA_1"/>
    <property type="match status" value="1"/>
</dbReference>
<dbReference type="GO" id="GO:0005737">
    <property type="term" value="C:cytoplasm"/>
    <property type="evidence" value="ECO:0007669"/>
    <property type="project" value="UniProtKB-SubCell"/>
</dbReference>
<comment type="function">
    <text evidence="5">Component of the proteasome, a multicatalytic proteinase complex which is characterized by its ability to cleave peptides with Arg, Phe, Tyr, Leu, and Glu adjacent to the leaving group at neutral or slightly basic pH. The proteasome has an ATP-dependent proteolytic activity.</text>
</comment>
<dbReference type="InterPro" id="IPR035206">
    <property type="entry name" value="Proteasome_beta2"/>
</dbReference>
<comment type="caution">
    <text evidence="6">The sequence shown here is derived from an EMBL/GenBank/DDBJ whole genome shotgun (WGS) entry which is preliminary data.</text>
</comment>
<dbReference type="EMBL" id="QWIN01000681">
    <property type="protein sequence ID" value="RMY48251.1"/>
    <property type="molecule type" value="Genomic_DNA"/>
</dbReference>
<dbReference type="InterPro" id="IPR023333">
    <property type="entry name" value="Proteasome_suB-type"/>
</dbReference>
<comment type="subcellular location">
    <subcellularLocation>
        <location evidence="5">Cytoplasm</location>
    </subcellularLocation>
    <subcellularLocation>
        <location evidence="5">Nucleus</location>
    </subcellularLocation>
</comment>
<evidence type="ECO:0000256" key="1">
    <source>
        <dbReference type="ARBA" id="ARBA00022490"/>
    </source>
</evidence>
<dbReference type="GO" id="GO:0010498">
    <property type="term" value="P:proteasomal protein catabolic process"/>
    <property type="evidence" value="ECO:0007669"/>
    <property type="project" value="InterPro"/>
</dbReference>
<evidence type="ECO:0000313" key="6">
    <source>
        <dbReference type="EMBL" id="RMY48251.1"/>
    </source>
</evidence>
<evidence type="ECO:0000256" key="2">
    <source>
        <dbReference type="ARBA" id="ARBA00022942"/>
    </source>
</evidence>
<dbReference type="GO" id="GO:0019774">
    <property type="term" value="C:proteasome core complex, beta-subunit complex"/>
    <property type="evidence" value="ECO:0007669"/>
    <property type="project" value="UniProtKB-ARBA"/>
</dbReference>
<dbReference type="OrthoDB" id="268428at2759"/>
<keyword evidence="3 5" id="KW-0539">Nucleus</keyword>
<dbReference type="FunFam" id="3.60.20.10:FF:000008">
    <property type="entry name" value="Proteasome subunit beta type-4"/>
    <property type="match status" value="1"/>
</dbReference>
<evidence type="ECO:0000256" key="3">
    <source>
        <dbReference type="ARBA" id="ARBA00023242"/>
    </source>
</evidence>
<dbReference type="InterPro" id="IPR001353">
    <property type="entry name" value="Proteasome_sua/b"/>
</dbReference>
<dbReference type="Proteomes" id="UP000270230">
    <property type="component" value="Unassembled WGS sequence"/>
</dbReference>
<dbReference type="PANTHER" id="PTHR32194">
    <property type="entry name" value="METALLOPROTEASE TLDD"/>
    <property type="match status" value="1"/>
</dbReference>
<gene>
    <name evidence="6" type="ORF">D0865_08187</name>
</gene>
<dbReference type="InterPro" id="IPR029055">
    <property type="entry name" value="Ntn_hydrolases_N"/>
</dbReference>
<dbReference type="PROSITE" id="PS51476">
    <property type="entry name" value="PROTEASOME_BETA_2"/>
    <property type="match status" value="1"/>
</dbReference>
<reference evidence="6 7" key="1">
    <citation type="journal article" date="2018" name="BMC Genomics">
        <title>Genomic evidence for intraspecific hybridization in a clonal and extremely halotolerant yeast.</title>
        <authorList>
            <person name="Gostincar C."/>
            <person name="Stajich J.E."/>
            <person name="Zupancic J."/>
            <person name="Zalar P."/>
            <person name="Gunde-Cimerman N."/>
        </authorList>
    </citation>
    <scope>NUCLEOTIDE SEQUENCE [LARGE SCALE GENOMIC DNA]</scope>
    <source>
        <strain evidence="6 7">EXF-151</strain>
    </source>
</reference>
<name>A0A3M7C7Z1_HORWE</name>
<dbReference type="SUPFAM" id="SSF56235">
    <property type="entry name" value="N-terminal nucleophile aminohydrolases (Ntn hydrolases)"/>
    <property type="match status" value="1"/>
</dbReference>
<organism evidence="6 7">
    <name type="scientific">Hortaea werneckii</name>
    <name type="common">Black yeast</name>
    <name type="synonym">Cladosporium werneckii</name>
    <dbReference type="NCBI Taxonomy" id="91943"/>
    <lineage>
        <taxon>Eukaryota</taxon>
        <taxon>Fungi</taxon>
        <taxon>Dikarya</taxon>
        <taxon>Ascomycota</taxon>
        <taxon>Pezizomycotina</taxon>
        <taxon>Dothideomycetes</taxon>
        <taxon>Dothideomycetidae</taxon>
        <taxon>Mycosphaerellales</taxon>
        <taxon>Teratosphaeriaceae</taxon>
        <taxon>Hortaea</taxon>
    </lineage>
</organism>
<comment type="subunit">
    <text evidence="4">The 26S proteasome consists of a 20S proteasome core and two 19S regulatory subunits. The 20S proteasome core is composed of 28 subunits that are arranged in four stacked rings, resulting in a barrel-shaped structure. The two end rings are each formed by seven alpha subunits, and the two central rings are each formed by seven beta subunits. The catalytic chamber with the active sites is on the inside of the barrel.</text>
</comment>
<dbReference type="GO" id="GO:0005634">
    <property type="term" value="C:nucleus"/>
    <property type="evidence" value="ECO:0007669"/>
    <property type="project" value="UniProtKB-SubCell"/>
</dbReference>
<protein>
    <recommendedName>
        <fullName evidence="5">Proteasome subunit beta</fullName>
    </recommendedName>
</protein>
<comment type="subunit">
    <text evidence="5">Component of the proteasome complex.</text>
</comment>
<keyword evidence="2 5" id="KW-0647">Proteasome</keyword>
<dbReference type="InterPro" id="IPR016050">
    <property type="entry name" value="Proteasome_bsu_CS"/>
</dbReference>
<proteinExistence type="inferred from homology"/>